<dbReference type="SUPFAM" id="SSF81631">
    <property type="entry name" value="PAP/OAS1 substrate-binding domain"/>
    <property type="match status" value="1"/>
</dbReference>
<keyword evidence="3" id="KW-1185">Reference proteome</keyword>
<gene>
    <name evidence="2" type="ORF">BGZ97_000434</name>
</gene>
<feature type="region of interest" description="Disordered" evidence="1">
    <location>
        <begin position="444"/>
        <end position="488"/>
    </location>
</feature>
<dbReference type="Proteomes" id="UP000823405">
    <property type="component" value="Unassembled WGS sequence"/>
</dbReference>
<sequence>MTSLPSTEGDPEGLVDDLLIAYLYERLVFEITLLHQQQNTITQTTAIYRIDFFPMDLSSKLAYIAHYYQELTLKDTYRQAGQALHRLQLNSLSGVINYVINYRHCYKVIPEHIANDIRLDEGDYDDCDSTYSSSRDRLPECISVPMFELKDIVDTRRKFATMVPEPYRGEVEFLVGLFQRNGLVCSSGDEFIEMCKALLVHTSGRDTESDMLKEYISNTQRQHEKIASSLDRQRQEQELVDTLKEMTKSDVVVISSSSKGINFSDFDLELLIINTENPKNLPPVINELDYNVTQTNDIPEDLMDSITQVGYGTIEASKRYFEGKSGTNPSTVCFLDPKSNLTCQGSFDHSAGRSVRKLLQAYADIDERVEPFIHIVQETLTRYGRTREMLSNLAVAIIAISFLQEMILPNLLKHQGRRVDFDFYSGPVEGRLPLEEEMVRDIDSQAAGTVPGGAGRKKRKGSSNKKSKPSKALPAASQSETTRTPGTPLSEEDVVFKRLVESFLHCRIVNYEYDEETAKIKSFDKNPVKKTPFRLVVDFFDSASKKFKYWDDLLLPPTEPLVMTTGVKDGDEFFAGLIVQDPFTLDRNLATLTTGWRFRSLSGMFQRISSVLSSLPKRAVDGEVSEVGAEEADEEYRK</sequence>
<reference evidence="2" key="1">
    <citation type="journal article" date="2020" name="Fungal Divers.">
        <title>Resolving the Mortierellaceae phylogeny through synthesis of multi-gene phylogenetics and phylogenomics.</title>
        <authorList>
            <person name="Vandepol N."/>
            <person name="Liber J."/>
            <person name="Desiro A."/>
            <person name="Na H."/>
            <person name="Kennedy M."/>
            <person name="Barry K."/>
            <person name="Grigoriev I.V."/>
            <person name="Miller A.N."/>
            <person name="O'Donnell K."/>
            <person name="Stajich J.E."/>
            <person name="Bonito G."/>
        </authorList>
    </citation>
    <scope>NUCLEOTIDE SEQUENCE</scope>
    <source>
        <strain evidence="2">NVP60</strain>
    </source>
</reference>
<comment type="caution">
    <text evidence="2">The sequence shown here is derived from an EMBL/GenBank/DDBJ whole genome shotgun (WGS) entry which is preliminary data.</text>
</comment>
<accession>A0A9P6R2F8</accession>
<organism evidence="2 3">
    <name type="scientific">Linnemannia gamsii</name>
    <dbReference type="NCBI Taxonomy" id="64522"/>
    <lineage>
        <taxon>Eukaryota</taxon>
        <taxon>Fungi</taxon>
        <taxon>Fungi incertae sedis</taxon>
        <taxon>Mucoromycota</taxon>
        <taxon>Mortierellomycotina</taxon>
        <taxon>Mortierellomycetes</taxon>
        <taxon>Mortierellales</taxon>
        <taxon>Mortierellaceae</taxon>
        <taxon>Linnemannia</taxon>
    </lineage>
</organism>
<dbReference type="Gene3D" id="1.10.1410.10">
    <property type="match status" value="1"/>
</dbReference>
<feature type="compositionally biased region" description="Polar residues" evidence="1">
    <location>
        <begin position="478"/>
        <end position="487"/>
    </location>
</feature>
<protein>
    <submittedName>
        <fullName evidence="2">Uncharacterized protein</fullName>
    </submittedName>
</protein>
<evidence type="ECO:0000313" key="2">
    <source>
        <dbReference type="EMBL" id="KAG0307327.1"/>
    </source>
</evidence>
<dbReference type="OrthoDB" id="2383734at2759"/>
<proteinExistence type="predicted"/>
<evidence type="ECO:0000313" key="3">
    <source>
        <dbReference type="Proteomes" id="UP000823405"/>
    </source>
</evidence>
<evidence type="ECO:0000256" key="1">
    <source>
        <dbReference type="SAM" id="MobiDB-lite"/>
    </source>
</evidence>
<name>A0A9P6R2F8_9FUNG</name>
<dbReference type="EMBL" id="JAAAIN010001078">
    <property type="protein sequence ID" value="KAG0307327.1"/>
    <property type="molecule type" value="Genomic_DNA"/>
</dbReference>
<dbReference type="AlphaFoldDB" id="A0A9P6R2F8"/>
<feature type="compositionally biased region" description="Basic residues" evidence="1">
    <location>
        <begin position="455"/>
        <end position="469"/>
    </location>
</feature>